<dbReference type="Pfam" id="PF01067">
    <property type="entry name" value="Calpain_III"/>
    <property type="match status" value="1"/>
</dbReference>
<gene>
    <name evidence="9" type="ORF">AKO1_006047</name>
</gene>
<dbReference type="PANTHER" id="PTHR10183:SF379">
    <property type="entry name" value="CALPAIN-5"/>
    <property type="match status" value="1"/>
</dbReference>
<evidence type="ECO:0000256" key="6">
    <source>
        <dbReference type="PROSITE-ProRule" id="PRU00239"/>
    </source>
</evidence>
<feature type="domain" description="Calpain catalytic" evidence="8">
    <location>
        <begin position="142"/>
        <end position="450"/>
    </location>
</feature>
<dbReference type="SUPFAM" id="SSF54001">
    <property type="entry name" value="Cysteine proteinases"/>
    <property type="match status" value="1"/>
</dbReference>
<evidence type="ECO:0000259" key="8">
    <source>
        <dbReference type="PROSITE" id="PS50203"/>
    </source>
</evidence>
<name>A0AAW2YIU2_9EUKA</name>
<dbReference type="InterPro" id="IPR036213">
    <property type="entry name" value="Calpain_III_sf"/>
</dbReference>
<keyword evidence="3" id="KW-0378">Hydrolase</keyword>
<dbReference type="SMART" id="SM00230">
    <property type="entry name" value="CysPc"/>
    <property type="match status" value="1"/>
</dbReference>
<evidence type="ECO:0000313" key="10">
    <source>
        <dbReference type="Proteomes" id="UP001431209"/>
    </source>
</evidence>
<dbReference type="PRINTS" id="PR00704">
    <property type="entry name" value="CALPAIN"/>
</dbReference>
<organism evidence="9 10">
    <name type="scientific">Acrasis kona</name>
    <dbReference type="NCBI Taxonomy" id="1008807"/>
    <lineage>
        <taxon>Eukaryota</taxon>
        <taxon>Discoba</taxon>
        <taxon>Heterolobosea</taxon>
        <taxon>Tetramitia</taxon>
        <taxon>Eutetramitia</taxon>
        <taxon>Acrasidae</taxon>
        <taxon>Acrasis</taxon>
    </lineage>
</organism>
<feature type="domain" description="C2" evidence="7">
    <location>
        <begin position="1"/>
        <end position="108"/>
    </location>
</feature>
<dbReference type="InterPro" id="IPR022684">
    <property type="entry name" value="Calpain_cysteine_protease"/>
</dbReference>
<dbReference type="PROSITE" id="PS50004">
    <property type="entry name" value="C2"/>
    <property type="match status" value="1"/>
</dbReference>
<comment type="similarity">
    <text evidence="1">Belongs to the peptidase C2 family.</text>
</comment>
<evidence type="ECO:0000259" key="7">
    <source>
        <dbReference type="PROSITE" id="PS50004"/>
    </source>
</evidence>
<dbReference type="Pfam" id="PF00168">
    <property type="entry name" value="C2"/>
    <property type="match status" value="1"/>
</dbReference>
<dbReference type="Gene3D" id="2.60.120.380">
    <property type="match status" value="2"/>
</dbReference>
<dbReference type="Gene3D" id="3.90.70.10">
    <property type="entry name" value="Cysteine proteinases"/>
    <property type="match status" value="1"/>
</dbReference>
<dbReference type="SUPFAM" id="SSF49758">
    <property type="entry name" value="Calpain large subunit, middle domain (domain III)"/>
    <property type="match status" value="2"/>
</dbReference>
<evidence type="ECO:0000256" key="3">
    <source>
        <dbReference type="ARBA" id="ARBA00022801"/>
    </source>
</evidence>
<feature type="active site" evidence="5">
    <location>
        <position position="395"/>
    </location>
</feature>
<dbReference type="SUPFAM" id="SSF49562">
    <property type="entry name" value="C2 domain (Calcium/lipid-binding domain, CaLB)"/>
    <property type="match status" value="1"/>
</dbReference>
<evidence type="ECO:0000313" key="9">
    <source>
        <dbReference type="EMBL" id="KAL0476564.1"/>
    </source>
</evidence>
<comment type="caution">
    <text evidence="9">The sequence shown here is derived from an EMBL/GenBank/DDBJ whole genome shotgun (WGS) entry which is preliminary data.</text>
</comment>
<accession>A0AAW2YIU2</accession>
<evidence type="ECO:0000256" key="2">
    <source>
        <dbReference type="ARBA" id="ARBA00022670"/>
    </source>
</evidence>
<proteinExistence type="inferred from homology"/>
<reference evidence="9 10" key="1">
    <citation type="submission" date="2024-03" db="EMBL/GenBank/DDBJ databases">
        <title>The Acrasis kona genome and developmental transcriptomes reveal deep origins of eukaryotic multicellular pathways.</title>
        <authorList>
            <person name="Sheikh S."/>
            <person name="Fu C.-J."/>
            <person name="Brown M.W."/>
            <person name="Baldauf S.L."/>
        </authorList>
    </citation>
    <scope>NUCLEOTIDE SEQUENCE [LARGE SCALE GENOMIC DNA]</scope>
    <source>
        <strain evidence="9 10">ATCC MYA-3509</strain>
    </source>
</reference>
<keyword evidence="4" id="KW-0788">Thiol protease</keyword>
<feature type="active site" evidence="5">
    <location>
        <position position="369"/>
    </location>
</feature>
<dbReference type="GO" id="GO:0004198">
    <property type="term" value="F:calcium-dependent cysteine-type endopeptidase activity"/>
    <property type="evidence" value="ECO:0007669"/>
    <property type="project" value="InterPro"/>
</dbReference>
<dbReference type="InterPro" id="IPR000008">
    <property type="entry name" value="C2_dom"/>
</dbReference>
<dbReference type="PROSITE" id="PS50203">
    <property type="entry name" value="CALPAIN_CAT"/>
    <property type="match status" value="1"/>
</dbReference>
<comment type="caution">
    <text evidence="6">Lacks conserved residue(s) required for the propagation of feature annotation.</text>
</comment>
<evidence type="ECO:0000256" key="4">
    <source>
        <dbReference type="ARBA" id="ARBA00022807"/>
    </source>
</evidence>
<dbReference type="GO" id="GO:0006508">
    <property type="term" value="P:proteolysis"/>
    <property type="evidence" value="ECO:0007669"/>
    <property type="project" value="UniProtKB-KW"/>
</dbReference>
<keyword evidence="2 9" id="KW-0645">Protease</keyword>
<dbReference type="Gene3D" id="2.60.40.150">
    <property type="entry name" value="C2 domain"/>
    <property type="match status" value="1"/>
</dbReference>
<dbReference type="InterPro" id="IPR001300">
    <property type="entry name" value="Peptidase_C2_calpain_cat"/>
</dbReference>
<dbReference type="InterPro" id="IPR035892">
    <property type="entry name" value="C2_domain_sf"/>
</dbReference>
<keyword evidence="10" id="KW-1185">Reference proteome</keyword>
<dbReference type="Proteomes" id="UP001431209">
    <property type="component" value="Unassembled WGS sequence"/>
</dbReference>
<dbReference type="InterPro" id="IPR038765">
    <property type="entry name" value="Papain-like_cys_pep_sf"/>
</dbReference>
<evidence type="ECO:0000256" key="5">
    <source>
        <dbReference type="PIRSR" id="PIRSR622684-1"/>
    </source>
</evidence>
<dbReference type="Pfam" id="PF00648">
    <property type="entry name" value="Peptidase_C2"/>
    <property type="match status" value="1"/>
</dbReference>
<dbReference type="AlphaFoldDB" id="A0AAW2YIU2"/>
<dbReference type="PANTHER" id="PTHR10183">
    <property type="entry name" value="CALPAIN"/>
    <property type="match status" value="1"/>
</dbReference>
<dbReference type="EMBL" id="JAOPGA020000059">
    <property type="protein sequence ID" value="KAL0476564.1"/>
    <property type="molecule type" value="Genomic_DNA"/>
</dbReference>
<evidence type="ECO:0000256" key="1">
    <source>
        <dbReference type="ARBA" id="ARBA00007623"/>
    </source>
</evidence>
<protein>
    <submittedName>
        <fullName evidence="9">Calpain-type cysteine protease DEK1</fullName>
    </submittedName>
</protein>
<sequence>MSVSGARGQFDIDVVGCRNLAEADNGIPDPYCILSVIESSETRTFQTKTIKKTKDPAVSLKVVFEPLKVVDGSFQLFHKNLFGKAQLLGDVSLEMSHFVPFKQNDLSLTLSKRGHINLLMTFYPSNNEASSVIRKLHLENSKFVDTDFPPEKSILGNEEFVQEKNLSETNFMRASEFCRYEKPELFFSGTEPADIRQGMDLGDAYFLAAMATVCCQSKLIRRLFSPIDYYSSFGIYTVNLYLENKWKQIVIDDMLPVALTDSDDQWEPIFTKSIQKNELWVALLHKAYAKVHLGYQNLYNHNSINKAMEHLTGGWAHHVSIKNNSDAFDTMLEYKKFRHLMCCSLVPASKLKLNDPLSKPNNVGIVHDHIYTILDVREVKMNLDCAPVRLIKLKNFWGYSDWSGKFNKNDPRWGDYKLKFTVNQLDEGQFWMNYADFKIQFSELYICRVPPLQYNVSYDGEWDMNSAGGNAKYTDTFEFNNQYKLKLKGSNNVLQVRVYVEVVVENNTEEPISIYMYKGDEATQNNLVCCSSLSSSTRQVIETVLNVPVVNVDTYTIVPCLFHANTMGKYKITMFCDKSAGVIFEPAPRKEKVTSIKGAWFSGVLNGTHKAIMSFSSNPMFLLTTSADSTSTTCTSNKHTISITVRCPNHRVAFFPYVMTLTTFKKWSSNQMKLLEAKDCCLFPANSVFFSNMKLFECELKTTSKYILILSTPDECTEQFTIIIRSNRNMTICPVK</sequence>
<dbReference type="InterPro" id="IPR022682">
    <property type="entry name" value="Calpain_domain_III"/>
</dbReference>